<keyword evidence="9" id="KW-1185">Reference proteome</keyword>
<feature type="compositionally biased region" description="Polar residues" evidence="7">
    <location>
        <begin position="25"/>
        <end position="40"/>
    </location>
</feature>
<evidence type="ECO:0000256" key="5">
    <source>
        <dbReference type="ARBA" id="ARBA00023128"/>
    </source>
</evidence>
<dbReference type="PANTHER" id="PTHR48182:SF2">
    <property type="entry name" value="PROTEIN SERAC1"/>
    <property type="match status" value="1"/>
</dbReference>
<dbReference type="InterPro" id="IPR011990">
    <property type="entry name" value="TPR-like_helical_dom_sf"/>
</dbReference>
<dbReference type="Proteomes" id="UP001396898">
    <property type="component" value="Unassembled WGS sequence"/>
</dbReference>
<proteinExistence type="predicted"/>
<evidence type="ECO:0000313" key="9">
    <source>
        <dbReference type="Proteomes" id="UP001396898"/>
    </source>
</evidence>
<feature type="compositionally biased region" description="Basic and acidic residues" evidence="7">
    <location>
        <begin position="48"/>
        <end position="58"/>
    </location>
</feature>
<dbReference type="SUPFAM" id="SSF52540">
    <property type="entry name" value="P-loop containing nucleoside triphosphate hydrolases"/>
    <property type="match status" value="1"/>
</dbReference>
<evidence type="ECO:0000256" key="3">
    <source>
        <dbReference type="ARBA" id="ARBA00004370"/>
    </source>
</evidence>
<feature type="region of interest" description="Disordered" evidence="7">
    <location>
        <begin position="25"/>
        <end position="59"/>
    </location>
</feature>
<evidence type="ECO:0000256" key="7">
    <source>
        <dbReference type="SAM" id="MobiDB-lite"/>
    </source>
</evidence>
<dbReference type="InterPro" id="IPR027417">
    <property type="entry name" value="P-loop_NTPase"/>
</dbReference>
<keyword evidence="4" id="KW-0256">Endoplasmic reticulum</keyword>
<evidence type="ECO:0000256" key="1">
    <source>
        <dbReference type="ARBA" id="ARBA00004173"/>
    </source>
</evidence>
<keyword evidence="6" id="KW-0472">Membrane</keyword>
<evidence type="ECO:0000256" key="6">
    <source>
        <dbReference type="ARBA" id="ARBA00023136"/>
    </source>
</evidence>
<dbReference type="PANTHER" id="PTHR48182">
    <property type="entry name" value="PROTEIN SERAC1"/>
    <property type="match status" value="1"/>
</dbReference>
<dbReference type="EMBL" id="JAQQWI010000018">
    <property type="protein sequence ID" value="KAK8002146.1"/>
    <property type="molecule type" value="Genomic_DNA"/>
</dbReference>
<dbReference type="InterPro" id="IPR052374">
    <property type="entry name" value="SERAC1"/>
</dbReference>
<comment type="caution">
    <text evidence="8">The sequence shown here is derived from an EMBL/GenBank/DDBJ whole genome shotgun (WGS) entry which is preliminary data.</text>
</comment>
<dbReference type="Gene3D" id="1.25.40.10">
    <property type="entry name" value="Tetratricopeptide repeat domain"/>
    <property type="match status" value="1"/>
</dbReference>
<sequence length="1417" mass="159326">MDQVYPEAGILDPELPSLVQDTSVATGDTTQQGRTSSALQVTAPEVMEPGKHNSEKSPPDFWVMRAQNVNSNIDLELDDIIWIILKEICKLDDDAPKPSIKQDGCLSDKALVIFNHSIPPKVRELSNAKDVLWETKDGEMGMDVDCRFLGFTVLYTPKEDPKVDIIALHGANGHPFGSWKSRSRTGHGLTKMWLLDFLQLDIPNARVITYGYNFDFNPNNDSEAHDYCTSFLNDLVHIRSQDEAFNQDDTVRRCTKSFLFFGLPYRRYQGPDFNLIPGLMEGGRGPILTRLEDGVNREMRGFVDKIAVGEKKIVTYYERERTPQLVWDKNAQRASASGKPISRVDPNDAVFGLQKSIEKTVPVNEDHSNMVKFNSRSNETYKDVCSALKEHIKELPESSADLNSLGAPGYNQIYFTINDTMSRLFRGREEILDDMKYNLLDNPAPASCTLYVLHGQPGIGKSAIVDNYFIQHKERQQKLAQEVLNWLSRAPCHWLLVFENADDHSIALEDFFPDSTYGSIIVTSRYSQVLRKRRGRLWRKVERLDETSSALLLKDVINEPERCEQVDQTIFETVVTRLGNHPLAIVLAGAVISGHEKVAIKPIQGLLEDFVKDIDSESRSSQEVLNHIWKPFQLLIRRLETHLQANERMGISEGIMDLLHLFSYLSGADINFDIVETVIKTGELPNSVAPSSVLSSRLGTSRIREKLLLRSLRTGRTAVNFCRQGSSGNRVVASCELVVCDDNIGIPIVNLDARFDPGLPIIIKPDPKFRAFHRTLLPHIEGYQKSLLKEAKELVKAFDEFESLGPEMALRVSMAYYEAGQVAVALEQQRCVVELLQAATGTRKGMLLTAQMLLATSLHDLNGPGQRREALEIRKKAADSGPANKLSDATGANVLSDLADSLDRLRRTHSEACELRIRILEFWNRTQPDSSQAIEAKRRLARSLFRSGQKNQALLLRREICGRFLDDRGVPTVSETALDEFALGDLRDLAQSEDDKGYFVKAFELRKTVKEGYEKDLGPAHLDTLLARSELAASYMRFDLYEEAIDQRLSVFRSLWEAEKSPLAVTSGSIHPRTIKAYIDLAHAWKRRRHFEKASNMEKEALAAFEKLPEGEKEDCFEQIQDCRIRLAQTTARIVASQIGKQIANNTYCAGLKLWEDIRTGLKKQAHADEIDLFMIRNGLADLHTSFGKLRDAYQKRKDLLQEMRDVQDKPPSELNLRIYYTVLKGHAGDCDRLAKQTEKPDIQNLNFATAADLTDSDDDDIRSTVSSLSESECSTVSTGTDSFGYTSEVAQLHEAYVSEALAAWEDLYKVALQIDGDEVGRDTLDAMRYYADSLEQNGTRLDKALALNEKAINIMKEPGRYGETHAVVMGREEAIKYLKGQVRTGEWVENTPDYDGATVSEGQSGVSPVAEVVVSR</sequence>
<keyword evidence="5" id="KW-0496">Mitochondrion</keyword>
<protein>
    <recommendedName>
        <fullName evidence="10">NB-ARC domain-containing protein</fullName>
    </recommendedName>
</protein>
<reference evidence="8 9" key="1">
    <citation type="submission" date="2023-01" db="EMBL/GenBank/DDBJ databases">
        <title>Analysis of 21 Apiospora genomes using comparative genomics revels a genus with tremendous synthesis potential of carbohydrate active enzymes and secondary metabolites.</title>
        <authorList>
            <person name="Sorensen T."/>
        </authorList>
    </citation>
    <scope>NUCLEOTIDE SEQUENCE [LARGE SCALE GENOMIC DNA]</scope>
    <source>
        <strain evidence="8 9">CBS 20057</strain>
    </source>
</reference>
<evidence type="ECO:0000313" key="8">
    <source>
        <dbReference type="EMBL" id="KAK8002146.1"/>
    </source>
</evidence>
<evidence type="ECO:0000256" key="4">
    <source>
        <dbReference type="ARBA" id="ARBA00022824"/>
    </source>
</evidence>
<evidence type="ECO:0000256" key="2">
    <source>
        <dbReference type="ARBA" id="ARBA00004240"/>
    </source>
</evidence>
<name>A0ABR1R9J5_9PEZI</name>
<accession>A0ABR1R9J5</accession>
<evidence type="ECO:0008006" key="10">
    <source>
        <dbReference type="Google" id="ProtNLM"/>
    </source>
</evidence>
<comment type="subcellular location">
    <subcellularLocation>
        <location evidence="2">Endoplasmic reticulum</location>
    </subcellularLocation>
    <subcellularLocation>
        <location evidence="3">Membrane</location>
    </subcellularLocation>
    <subcellularLocation>
        <location evidence="1">Mitochondrion</location>
    </subcellularLocation>
</comment>
<gene>
    <name evidence="8" type="ORF">PG991_014368</name>
</gene>
<organism evidence="8 9">
    <name type="scientific">Apiospora marii</name>
    <dbReference type="NCBI Taxonomy" id="335849"/>
    <lineage>
        <taxon>Eukaryota</taxon>
        <taxon>Fungi</taxon>
        <taxon>Dikarya</taxon>
        <taxon>Ascomycota</taxon>
        <taxon>Pezizomycotina</taxon>
        <taxon>Sordariomycetes</taxon>
        <taxon>Xylariomycetidae</taxon>
        <taxon>Amphisphaeriales</taxon>
        <taxon>Apiosporaceae</taxon>
        <taxon>Apiospora</taxon>
    </lineage>
</organism>